<proteinExistence type="predicted"/>
<keyword evidence="4" id="KW-1185">Reference proteome</keyword>
<dbReference type="InterPro" id="IPR007658">
    <property type="entry name" value="DUF594"/>
</dbReference>
<feature type="transmembrane region" description="Helical" evidence="1">
    <location>
        <begin position="59"/>
        <end position="79"/>
    </location>
</feature>
<dbReference type="Proteomes" id="UP000006038">
    <property type="component" value="Chromosome 11"/>
</dbReference>
<feature type="domain" description="DUF4220" evidence="2">
    <location>
        <begin position="32"/>
        <end position="432"/>
    </location>
</feature>
<sequence length="699" mass="79039">MILIELSSLFSVAAMLVLVVGGSYRRVRVITWVAYAACIPMVSYTLGLMQSYHCKNNLFSVWAISLVLFLGSSNSLSAFSHKDNDEYVTVYLQLLIQALFLGSIVGDAFMASDFGWPIYGMLVVAMVNSSTRLMSLRLASRGCMLSDSTKWVADYMSYEHELSAPGDRDPVTMRGYRYIVDGEPRKVKNKPRAKAPEYLLRYDDDRLAKLVTVDKVWGCRGSLLLGGDGGRLKDLCLSMALSKMLNRRFVGLELAESDLQKTHDFLFHGRLHGGDDDDDDSRCERAFRVIEEELAFVHDFFYTKYAIHRLARHDILLSFLMIPFCINLACIMFHHFLTPNDALNIGILIDDDHRRNYDALLTFVIAVGIALVEFFQVFFYLASGWCKLALVSRYVARESWNSRRWVGELIGRITRLSSFRCWERRLGQYTLLMDFDYRPMNPMSKRGRRRGNPVEISMDAKRALVETLKRSNGVLTNGVTSLRANGVELELSWSCTTLPTTMHTILAWHVATTICEAQDSGDRRRGGRRRRSGLSEQEQDIDRLASLACSLSKYMAYLVAFAPDLLPDHGSVSGSLVDAMVAEAGELLKGERKTKKKLRARCSKLMEMVAEAEDDDHRLIVTGARLGSRLMVKIREAELRWKVVSDFWTEMLLHVAPSDDARAHLETLPRGGELITHLWALLTHGGILDRVTGPTHLNV</sequence>
<dbReference type="PANTHER" id="PTHR31325">
    <property type="entry name" value="OS01G0798800 PROTEIN-RELATED"/>
    <property type="match status" value="1"/>
</dbReference>
<dbReference type="EnsemblPlants" id="OB11G23100.1">
    <property type="protein sequence ID" value="OB11G23100.1"/>
    <property type="gene ID" value="OB11G23100"/>
</dbReference>
<protein>
    <recommendedName>
        <fullName evidence="2">DUF4220 domain-containing protein</fullName>
    </recommendedName>
</protein>
<keyword evidence="1" id="KW-1133">Transmembrane helix</keyword>
<dbReference type="AlphaFoldDB" id="J3N924"/>
<feature type="transmembrane region" description="Helical" evidence="1">
    <location>
        <begin position="29"/>
        <end position="47"/>
    </location>
</feature>
<dbReference type="eggNOG" id="ENOG502QSWW">
    <property type="taxonomic scope" value="Eukaryota"/>
</dbReference>
<feature type="transmembrane region" description="Helical" evidence="1">
    <location>
        <begin position="357"/>
        <end position="382"/>
    </location>
</feature>
<dbReference type="Pfam" id="PF04578">
    <property type="entry name" value="DUF594"/>
    <property type="match status" value="1"/>
</dbReference>
<feature type="transmembrane region" description="Helical" evidence="1">
    <location>
        <begin position="6"/>
        <end position="24"/>
    </location>
</feature>
<keyword evidence="1" id="KW-0472">Membrane</keyword>
<dbReference type="Pfam" id="PF13968">
    <property type="entry name" value="DUF4220"/>
    <property type="match status" value="1"/>
</dbReference>
<evidence type="ECO:0000313" key="3">
    <source>
        <dbReference type="EnsemblPlants" id="OB11G23100.1"/>
    </source>
</evidence>
<organism evidence="3">
    <name type="scientific">Oryza brachyantha</name>
    <name type="common">malo sina</name>
    <dbReference type="NCBI Taxonomy" id="4533"/>
    <lineage>
        <taxon>Eukaryota</taxon>
        <taxon>Viridiplantae</taxon>
        <taxon>Streptophyta</taxon>
        <taxon>Embryophyta</taxon>
        <taxon>Tracheophyta</taxon>
        <taxon>Spermatophyta</taxon>
        <taxon>Magnoliopsida</taxon>
        <taxon>Liliopsida</taxon>
        <taxon>Poales</taxon>
        <taxon>Poaceae</taxon>
        <taxon>BOP clade</taxon>
        <taxon>Oryzoideae</taxon>
        <taxon>Oryzeae</taxon>
        <taxon>Oryzinae</taxon>
        <taxon>Oryza</taxon>
    </lineage>
</organism>
<reference evidence="3" key="1">
    <citation type="journal article" date="2013" name="Nat. Commun.">
        <title>Whole-genome sequencing of Oryza brachyantha reveals mechanisms underlying Oryza genome evolution.</title>
        <authorList>
            <person name="Chen J."/>
            <person name="Huang Q."/>
            <person name="Gao D."/>
            <person name="Wang J."/>
            <person name="Lang Y."/>
            <person name="Liu T."/>
            <person name="Li B."/>
            <person name="Bai Z."/>
            <person name="Luis Goicoechea J."/>
            <person name="Liang C."/>
            <person name="Chen C."/>
            <person name="Zhang W."/>
            <person name="Sun S."/>
            <person name="Liao Y."/>
            <person name="Zhang X."/>
            <person name="Yang L."/>
            <person name="Song C."/>
            <person name="Wang M."/>
            <person name="Shi J."/>
            <person name="Liu G."/>
            <person name="Liu J."/>
            <person name="Zhou H."/>
            <person name="Zhou W."/>
            <person name="Yu Q."/>
            <person name="An N."/>
            <person name="Chen Y."/>
            <person name="Cai Q."/>
            <person name="Wang B."/>
            <person name="Liu B."/>
            <person name="Min J."/>
            <person name="Huang Y."/>
            <person name="Wu H."/>
            <person name="Li Z."/>
            <person name="Zhang Y."/>
            <person name="Yin Y."/>
            <person name="Song W."/>
            <person name="Jiang J."/>
            <person name="Jackson S.A."/>
            <person name="Wing R.A."/>
            <person name="Wang J."/>
            <person name="Chen M."/>
        </authorList>
    </citation>
    <scope>NUCLEOTIDE SEQUENCE [LARGE SCALE GENOMIC DNA]</scope>
    <source>
        <strain evidence="3">cv. IRGC 101232</strain>
    </source>
</reference>
<evidence type="ECO:0000313" key="4">
    <source>
        <dbReference type="Proteomes" id="UP000006038"/>
    </source>
</evidence>
<reference evidence="3" key="2">
    <citation type="submission" date="2013-04" db="UniProtKB">
        <authorList>
            <consortium name="EnsemblPlants"/>
        </authorList>
    </citation>
    <scope>IDENTIFICATION</scope>
</reference>
<feature type="transmembrane region" description="Helical" evidence="1">
    <location>
        <begin position="315"/>
        <end position="337"/>
    </location>
</feature>
<dbReference type="OMA" id="VIWICEY"/>
<accession>J3N924</accession>
<keyword evidence="1" id="KW-0812">Transmembrane</keyword>
<evidence type="ECO:0000259" key="2">
    <source>
        <dbReference type="Pfam" id="PF13968"/>
    </source>
</evidence>
<dbReference type="Gramene" id="OB11G23100.1">
    <property type="protein sequence ID" value="OB11G23100.1"/>
    <property type="gene ID" value="OB11G23100"/>
</dbReference>
<feature type="transmembrane region" description="Helical" evidence="1">
    <location>
        <begin position="91"/>
        <end position="110"/>
    </location>
</feature>
<evidence type="ECO:0000256" key="1">
    <source>
        <dbReference type="SAM" id="Phobius"/>
    </source>
</evidence>
<feature type="transmembrane region" description="Helical" evidence="1">
    <location>
        <begin position="116"/>
        <end position="134"/>
    </location>
</feature>
<dbReference type="InterPro" id="IPR025315">
    <property type="entry name" value="DUF4220"/>
</dbReference>
<dbReference type="HOGENOM" id="CLU_008762_1_1_1"/>
<name>J3N924_ORYBR</name>